<organism evidence="5 6">
    <name type="scientific">Rhodovulum sulfidophilum</name>
    <name type="common">Rhodobacter sulfidophilus</name>
    <dbReference type="NCBI Taxonomy" id="35806"/>
    <lineage>
        <taxon>Bacteria</taxon>
        <taxon>Pseudomonadati</taxon>
        <taxon>Pseudomonadota</taxon>
        <taxon>Alphaproteobacteria</taxon>
        <taxon>Rhodobacterales</taxon>
        <taxon>Paracoccaceae</taxon>
        <taxon>Rhodovulum</taxon>
    </lineage>
</organism>
<dbReference type="SUPFAM" id="SSF53335">
    <property type="entry name" value="S-adenosyl-L-methionine-dependent methyltransferases"/>
    <property type="match status" value="1"/>
</dbReference>
<dbReference type="GO" id="GO:0008757">
    <property type="term" value="F:S-adenosylmethionine-dependent methyltransferase activity"/>
    <property type="evidence" value="ECO:0007669"/>
    <property type="project" value="InterPro"/>
</dbReference>
<evidence type="ECO:0000313" key="5">
    <source>
        <dbReference type="EMBL" id="PZQ52205.1"/>
    </source>
</evidence>
<sequence length="338" mass="36260">MSQSDRLATAIASQALELPEHGPIAYLRARTGPALHLMDARRLVCEQSLRPEHDALAEQGFEVTPRALDPAAAAIVALTRTRAENFGNIARALALLPPGGLLVVDGAKTDGVDSLAKQVAAVLPLEGQLTKAHGRVFWLNRPATLPEAVAGWAKAAAPERNADGFFTEPGLFSFEGVDPGSRRLAASFAGRLKGRVADLGAGWGWLSVQALAADPAITQIDLYEAEARALDMARLNLSDPRAGFHWSDATRLGRGIPLYDRVISNPPFHRGRAAEPELGAAFIAAAARLLKPSGLFLMVANRQLPYEATLDARFGHWERLSDEGGYKTLCASRPRSTR</sequence>
<dbReference type="CDD" id="cd02440">
    <property type="entry name" value="AdoMet_MTases"/>
    <property type="match status" value="1"/>
</dbReference>
<dbReference type="GO" id="GO:0032259">
    <property type="term" value="P:methylation"/>
    <property type="evidence" value="ECO:0007669"/>
    <property type="project" value="UniProtKB-KW"/>
</dbReference>
<dbReference type="InterPro" id="IPR029063">
    <property type="entry name" value="SAM-dependent_MTases_sf"/>
</dbReference>
<dbReference type="PANTHER" id="PTHR47816">
    <property type="entry name" value="RIBOSOMAL RNA SMALL SUBUNIT METHYLTRANSFERASE C"/>
    <property type="match status" value="1"/>
</dbReference>
<dbReference type="AlphaFoldDB" id="A0A2W5NN73"/>
<evidence type="ECO:0000256" key="2">
    <source>
        <dbReference type="ARBA" id="ARBA00022679"/>
    </source>
</evidence>
<keyword evidence="3" id="KW-0949">S-adenosyl-L-methionine</keyword>
<comment type="caution">
    <text evidence="5">The sequence shown here is derived from an EMBL/GenBank/DDBJ whole genome shotgun (WGS) entry which is preliminary data.</text>
</comment>
<proteinExistence type="predicted"/>
<keyword evidence="2" id="KW-0808">Transferase</keyword>
<dbReference type="Gene3D" id="3.40.50.150">
    <property type="entry name" value="Vaccinia Virus protein VP39"/>
    <property type="match status" value="2"/>
</dbReference>
<name>A0A2W5NN73_RHOSU</name>
<feature type="domain" description="Methyltransferase small" evidence="4">
    <location>
        <begin position="165"/>
        <end position="328"/>
    </location>
</feature>
<protein>
    <submittedName>
        <fullName evidence="5">MFS transporter</fullName>
    </submittedName>
</protein>
<evidence type="ECO:0000256" key="3">
    <source>
        <dbReference type="ARBA" id="ARBA00022691"/>
    </source>
</evidence>
<dbReference type="Pfam" id="PF05175">
    <property type="entry name" value="MTS"/>
    <property type="match status" value="1"/>
</dbReference>
<evidence type="ECO:0000256" key="1">
    <source>
        <dbReference type="ARBA" id="ARBA00022603"/>
    </source>
</evidence>
<evidence type="ECO:0000313" key="6">
    <source>
        <dbReference type="Proteomes" id="UP000249185"/>
    </source>
</evidence>
<dbReference type="InterPro" id="IPR046977">
    <property type="entry name" value="RsmC/RlmG"/>
</dbReference>
<evidence type="ECO:0000259" key="4">
    <source>
        <dbReference type="Pfam" id="PF05175"/>
    </source>
</evidence>
<dbReference type="PANTHER" id="PTHR47816:SF4">
    <property type="entry name" value="RIBOSOMAL RNA SMALL SUBUNIT METHYLTRANSFERASE C"/>
    <property type="match status" value="1"/>
</dbReference>
<dbReference type="EMBL" id="QFPW01000001">
    <property type="protein sequence ID" value="PZQ52205.1"/>
    <property type="molecule type" value="Genomic_DNA"/>
</dbReference>
<dbReference type="InterPro" id="IPR007848">
    <property type="entry name" value="Small_mtfrase_dom"/>
</dbReference>
<accession>A0A2W5NN73</accession>
<keyword evidence="1" id="KW-0489">Methyltransferase</keyword>
<dbReference type="Proteomes" id="UP000249185">
    <property type="component" value="Unassembled WGS sequence"/>
</dbReference>
<gene>
    <name evidence="5" type="ORF">DI556_00630</name>
</gene>
<reference evidence="5 6" key="1">
    <citation type="submission" date="2017-08" db="EMBL/GenBank/DDBJ databases">
        <title>Infants hospitalized years apart are colonized by the same room-sourced microbial strains.</title>
        <authorList>
            <person name="Brooks B."/>
            <person name="Olm M.R."/>
            <person name="Firek B.A."/>
            <person name="Baker R."/>
            <person name="Thomas B.C."/>
            <person name="Morowitz M.J."/>
            <person name="Banfield J.F."/>
        </authorList>
    </citation>
    <scope>NUCLEOTIDE SEQUENCE [LARGE SCALE GENOMIC DNA]</scope>
    <source>
        <strain evidence="5">S2_005_002_R2_34</strain>
    </source>
</reference>